<feature type="transmembrane region" description="Helical" evidence="1">
    <location>
        <begin position="14"/>
        <end position="34"/>
    </location>
</feature>
<comment type="caution">
    <text evidence="2">The sequence shown here is derived from an EMBL/GenBank/DDBJ whole genome shotgun (WGS) entry which is preliminary data.</text>
</comment>
<keyword evidence="1" id="KW-0812">Transmembrane</keyword>
<keyword evidence="1" id="KW-0472">Membrane</keyword>
<dbReference type="PATRIC" id="fig|220754.4.peg.1244"/>
<keyword evidence="1" id="KW-1133">Transmembrane helix</keyword>
<name>A0A0C2VJX3_9BACL</name>
<accession>A0A0C2VJX3</accession>
<dbReference type="AlphaFoldDB" id="A0A0C2VJX3"/>
<reference evidence="2 3" key="1">
    <citation type="submission" date="2015-01" db="EMBL/GenBank/DDBJ databases">
        <title>Jeotgalibacillus campisalis genome sequencing.</title>
        <authorList>
            <person name="Goh K.M."/>
            <person name="Chan K.-G."/>
            <person name="Yaakop A.S."/>
            <person name="Ee R."/>
            <person name="Gan H.M."/>
            <person name="Chan C.S."/>
        </authorList>
    </citation>
    <scope>NUCLEOTIDE SEQUENCE [LARGE SCALE GENOMIC DNA]</scope>
    <source>
        <strain evidence="2 3">SF-57</strain>
    </source>
</reference>
<proteinExistence type="predicted"/>
<dbReference type="Proteomes" id="UP000031972">
    <property type="component" value="Unassembled WGS sequence"/>
</dbReference>
<evidence type="ECO:0000256" key="1">
    <source>
        <dbReference type="SAM" id="Phobius"/>
    </source>
</evidence>
<keyword evidence="3" id="KW-1185">Reference proteome</keyword>
<dbReference type="EMBL" id="JXRR01000010">
    <property type="protein sequence ID" value="KIL49187.1"/>
    <property type="molecule type" value="Genomic_DNA"/>
</dbReference>
<organism evidence="2 3">
    <name type="scientific">Jeotgalibacillus campisalis</name>
    <dbReference type="NCBI Taxonomy" id="220754"/>
    <lineage>
        <taxon>Bacteria</taxon>
        <taxon>Bacillati</taxon>
        <taxon>Bacillota</taxon>
        <taxon>Bacilli</taxon>
        <taxon>Bacillales</taxon>
        <taxon>Caryophanaceae</taxon>
        <taxon>Jeotgalibacillus</taxon>
    </lineage>
</organism>
<protein>
    <submittedName>
        <fullName evidence="2">Uncharacterized protein</fullName>
    </submittedName>
</protein>
<evidence type="ECO:0000313" key="2">
    <source>
        <dbReference type="EMBL" id="KIL49187.1"/>
    </source>
</evidence>
<gene>
    <name evidence="2" type="ORF">KR50_12220</name>
</gene>
<sequence length="38" mass="4180">MFCEQGTMKVFKKAIITGGMPVVMALIVLFIIFMSGKV</sequence>
<evidence type="ECO:0000313" key="3">
    <source>
        <dbReference type="Proteomes" id="UP000031972"/>
    </source>
</evidence>